<dbReference type="SUPFAM" id="SSF52833">
    <property type="entry name" value="Thioredoxin-like"/>
    <property type="match status" value="1"/>
</dbReference>
<organism evidence="2 3">
    <name type="scientific">Trichobilharzia regenti</name>
    <name type="common">Nasal bird schistosome</name>
    <dbReference type="NCBI Taxonomy" id="157069"/>
    <lineage>
        <taxon>Eukaryota</taxon>
        <taxon>Metazoa</taxon>
        <taxon>Spiralia</taxon>
        <taxon>Lophotrochozoa</taxon>
        <taxon>Platyhelminthes</taxon>
        <taxon>Trematoda</taxon>
        <taxon>Digenea</taxon>
        <taxon>Strigeidida</taxon>
        <taxon>Schistosomatoidea</taxon>
        <taxon>Schistosomatidae</taxon>
        <taxon>Trichobilharzia</taxon>
    </lineage>
</organism>
<reference evidence="2" key="1">
    <citation type="submission" date="2022-06" db="EMBL/GenBank/DDBJ databases">
        <authorList>
            <person name="Berger JAMES D."/>
            <person name="Berger JAMES D."/>
        </authorList>
    </citation>
    <scope>NUCLEOTIDE SEQUENCE [LARGE SCALE GENOMIC DNA]</scope>
</reference>
<name>A0AA85JNW3_TRIRE</name>
<dbReference type="WBParaSite" id="TREG1_31350.1">
    <property type="protein sequence ID" value="TREG1_31350.1"/>
    <property type="gene ID" value="TREG1_31350"/>
</dbReference>
<evidence type="ECO:0008006" key="4">
    <source>
        <dbReference type="Google" id="ProtNLM"/>
    </source>
</evidence>
<proteinExistence type="predicted"/>
<dbReference type="InterPro" id="IPR011893">
    <property type="entry name" value="Selenoprotein_Rdx-typ"/>
</dbReference>
<evidence type="ECO:0000313" key="3">
    <source>
        <dbReference type="WBParaSite" id="TREG1_31350.1"/>
    </source>
</evidence>
<keyword evidence="2" id="KW-1185">Reference proteome</keyword>
<dbReference type="Proteomes" id="UP000050795">
    <property type="component" value="Unassembled WGS sequence"/>
</dbReference>
<dbReference type="NCBIfam" id="TIGR02174">
    <property type="entry name" value="CXXU_selWTH"/>
    <property type="match status" value="1"/>
</dbReference>
<evidence type="ECO:0000256" key="1">
    <source>
        <dbReference type="ARBA" id="ARBA00023284"/>
    </source>
</evidence>
<dbReference type="Gene3D" id="3.40.30.10">
    <property type="entry name" value="Glutaredoxin"/>
    <property type="match status" value="1"/>
</dbReference>
<reference evidence="3" key="2">
    <citation type="submission" date="2023-11" db="UniProtKB">
        <authorList>
            <consortium name="WormBaseParasite"/>
        </authorList>
    </citation>
    <scope>IDENTIFICATION</scope>
</reference>
<dbReference type="AlphaFoldDB" id="A0AA85JNW3"/>
<keyword evidence="1" id="KW-0676">Redox-active center</keyword>
<accession>A0AA85JNW3</accession>
<dbReference type="InterPro" id="IPR036249">
    <property type="entry name" value="Thioredoxin-like_sf"/>
</dbReference>
<protein>
    <recommendedName>
        <fullName evidence="4">Selenoprotein</fullName>
    </recommendedName>
</protein>
<evidence type="ECO:0000313" key="2">
    <source>
        <dbReference type="Proteomes" id="UP000050795"/>
    </source>
</evidence>
<sequence>MKNKTLRYLTAVDSVLLTLKKFKSASVDIYDGRPSSFEVTVNDKLIFSKLKCGGFPDTEAILSELVAITEGETPKESNTLSFSFPACACSCVCMHGV</sequence>
<dbReference type="Pfam" id="PF10262">
    <property type="entry name" value="Rdx"/>
    <property type="match status" value="1"/>
</dbReference>